<keyword evidence="2" id="KW-1185">Reference proteome</keyword>
<accession>A0A4D6N1V5</accession>
<gene>
    <name evidence="1" type="ORF">DEO72_LG9g1461</name>
</gene>
<protein>
    <submittedName>
        <fullName evidence="1">Chaperonin GroEL</fullName>
    </submittedName>
</protein>
<reference evidence="1 2" key="1">
    <citation type="submission" date="2019-04" db="EMBL/GenBank/DDBJ databases">
        <title>An improved genome assembly and genetic linkage map for asparagus bean, Vigna unguiculata ssp. sesquipedialis.</title>
        <authorList>
            <person name="Xia Q."/>
            <person name="Zhang R."/>
            <person name="Dong Y."/>
        </authorList>
    </citation>
    <scope>NUCLEOTIDE SEQUENCE [LARGE SCALE GENOMIC DNA]</scope>
    <source>
        <tissue evidence="1">Leaf</tissue>
    </source>
</reference>
<organism evidence="1 2">
    <name type="scientific">Vigna unguiculata</name>
    <name type="common">Cowpea</name>
    <dbReference type="NCBI Taxonomy" id="3917"/>
    <lineage>
        <taxon>Eukaryota</taxon>
        <taxon>Viridiplantae</taxon>
        <taxon>Streptophyta</taxon>
        <taxon>Embryophyta</taxon>
        <taxon>Tracheophyta</taxon>
        <taxon>Spermatophyta</taxon>
        <taxon>Magnoliopsida</taxon>
        <taxon>eudicotyledons</taxon>
        <taxon>Gunneridae</taxon>
        <taxon>Pentapetalae</taxon>
        <taxon>rosids</taxon>
        <taxon>fabids</taxon>
        <taxon>Fabales</taxon>
        <taxon>Fabaceae</taxon>
        <taxon>Papilionoideae</taxon>
        <taxon>50 kb inversion clade</taxon>
        <taxon>NPAAA clade</taxon>
        <taxon>indigoferoid/millettioid clade</taxon>
        <taxon>Phaseoleae</taxon>
        <taxon>Vigna</taxon>
    </lineage>
</organism>
<name>A0A4D6N1V5_VIGUN</name>
<proteinExistence type="predicted"/>
<evidence type="ECO:0000313" key="2">
    <source>
        <dbReference type="Proteomes" id="UP000501690"/>
    </source>
</evidence>
<sequence length="125" mass="13493">MFSTHSNGCQQNVVASVIVRSFVGSNASDPDISTLPLSLSRLCLDANGRKESLPPHNCILARVGQGPPIYELGLLGVTTSNWNSNALRTLFLSIVESRLSWSQSYAAKDIKFGVEAQTLMLKGVE</sequence>
<dbReference type="EMBL" id="CP039353">
    <property type="protein sequence ID" value="QCE06449.1"/>
    <property type="molecule type" value="Genomic_DNA"/>
</dbReference>
<dbReference type="AlphaFoldDB" id="A0A4D6N1V5"/>
<evidence type="ECO:0000313" key="1">
    <source>
        <dbReference type="EMBL" id="QCE06449.1"/>
    </source>
</evidence>
<dbReference type="Proteomes" id="UP000501690">
    <property type="component" value="Linkage Group LG9"/>
</dbReference>